<gene>
    <name evidence="2" type="ORF">C8A00DRAFT_37748</name>
</gene>
<dbReference type="Pfam" id="PF08881">
    <property type="entry name" value="CVNH"/>
    <property type="match status" value="1"/>
</dbReference>
<sequence>MAENLSITCRNLTLDPATEVLGGECNDGQGDHAAWQPTSLDLNACLAYDGQPASIIWRKDGNFGAQCDGCSLFWTTDPIWGGQLVNIGCTCLGAEASFVIDRSYIDNRFGKLVCSPYF</sequence>
<reference evidence="2" key="1">
    <citation type="journal article" date="2023" name="Mol. Phylogenet. Evol.">
        <title>Genome-scale phylogeny and comparative genomics of the fungal order Sordariales.</title>
        <authorList>
            <person name="Hensen N."/>
            <person name="Bonometti L."/>
            <person name="Westerberg I."/>
            <person name="Brannstrom I.O."/>
            <person name="Guillou S."/>
            <person name="Cros-Aarteil S."/>
            <person name="Calhoun S."/>
            <person name="Haridas S."/>
            <person name="Kuo A."/>
            <person name="Mondo S."/>
            <person name="Pangilinan J."/>
            <person name="Riley R."/>
            <person name="LaButti K."/>
            <person name="Andreopoulos B."/>
            <person name="Lipzen A."/>
            <person name="Chen C."/>
            <person name="Yan M."/>
            <person name="Daum C."/>
            <person name="Ng V."/>
            <person name="Clum A."/>
            <person name="Steindorff A."/>
            <person name="Ohm R.A."/>
            <person name="Martin F."/>
            <person name="Silar P."/>
            <person name="Natvig D.O."/>
            <person name="Lalanne C."/>
            <person name="Gautier V."/>
            <person name="Ament-Velasquez S.L."/>
            <person name="Kruys A."/>
            <person name="Hutchinson M.I."/>
            <person name="Powell A.J."/>
            <person name="Barry K."/>
            <person name="Miller A.N."/>
            <person name="Grigoriev I.V."/>
            <person name="Debuchy R."/>
            <person name="Gladieux P."/>
            <person name="Hiltunen Thoren M."/>
            <person name="Johannesson H."/>
        </authorList>
    </citation>
    <scope>NUCLEOTIDE SEQUENCE</scope>
    <source>
        <strain evidence="2">CBS 538.74</strain>
    </source>
</reference>
<feature type="domain" description="Cyanovirin-N" evidence="1">
    <location>
        <begin position="8"/>
        <end position="112"/>
    </location>
</feature>
<evidence type="ECO:0000259" key="1">
    <source>
        <dbReference type="Pfam" id="PF08881"/>
    </source>
</evidence>
<dbReference type="InterPro" id="IPR011058">
    <property type="entry name" value="Cyanovirin-N"/>
</dbReference>
<name>A0AAN6ZRZ4_9PEZI</name>
<accession>A0AAN6ZRZ4</accession>
<dbReference type="InterPro" id="IPR036673">
    <property type="entry name" value="Cyanovirin-N_sf"/>
</dbReference>
<dbReference type="Gene3D" id="2.30.60.10">
    <property type="entry name" value="Cyanovirin-N"/>
    <property type="match status" value="1"/>
</dbReference>
<evidence type="ECO:0000313" key="2">
    <source>
        <dbReference type="EMBL" id="KAK4149660.1"/>
    </source>
</evidence>
<dbReference type="Proteomes" id="UP001302745">
    <property type="component" value="Unassembled WGS sequence"/>
</dbReference>
<dbReference type="SUPFAM" id="SSF51322">
    <property type="entry name" value="Cyanovirin-N"/>
    <property type="match status" value="1"/>
</dbReference>
<reference evidence="2" key="2">
    <citation type="submission" date="2023-05" db="EMBL/GenBank/DDBJ databases">
        <authorList>
            <consortium name="Lawrence Berkeley National Laboratory"/>
            <person name="Steindorff A."/>
            <person name="Hensen N."/>
            <person name="Bonometti L."/>
            <person name="Westerberg I."/>
            <person name="Brannstrom I.O."/>
            <person name="Guillou S."/>
            <person name="Cros-Aarteil S."/>
            <person name="Calhoun S."/>
            <person name="Haridas S."/>
            <person name="Kuo A."/>
            <person name="Mondo S."/>
            <person name="Pangilinan J."/>
            <person name="Riley R."/>
            <person name="Labutti K."/>
            <person name="Andreopoulos B."/>
            <person name="Lipzen A."/>
            <person name="Chen C."/>
            <person name="Yanf M."/>
            <person name="Daum C."/>
            <person name="Ng V."/>
            <person name="Clum A."/>
            <person name="Ohm R."/>
            <person name="Martin F."/>
            <person name="Silar P."/>
            <person name="Natvig D."/>
            <person name="Lalanne C."/>
            <person name="Gautier V."/>
            <person name="Ament-Velasquez S.L."/>
            <person name="Kruys A."/>
            <person name="Hutchinson M.I."/>
            <person name="Powell A.J."/>
            <person name="Barry K."/>
            <person name="Miller A.N."/>
            <person name="Grigoriev I.V."/>
            <person name="Debuchy R."/>
            <person name="Gladieux P."/>
            <person name="Thoren M.H."/>
            <person name="Johannesson H."/>
        </authorList>
    </citation>
    <scope>NUCLEOTIDE SEQUENCE</scope>
    <source>
        <strain evidence="2">CBS 538.74</strain>
    </source>
</reference>
<dbReference type="AlphaFoldDB" id="A0AAN6ZRZ4"/>
<dbReference type="EMBL" id="MU857137">
    <property type="protein sequence ID" value="KAK4149660.1"/>
    <property type="molecule type" value="Genomic_DNA"/>
</dbReference>
<organism evidence="2 3">
    <name type="scientific">Chaetomidium leptoderma</name>
    <dbReference type="NCBI Taxonomy" id="669021"/>
    <lineage>
        <taxon>Eukaryota</taxon>
        <taxon>Fungi</taxon>
        <taxon>Dikarya</taxon>
        <taxon>Ascomycota</taxon>
        <taxon>Pezizomycotina</taxon>
        <taxon>Sordariomycetes</taxon>
        <taxon>Sordariomycetidae</taxon>
        <taxon>Sordariales</taxon>
        <taxon>Chaetomiaceae</taxon>
        <taxon>Chaetomidium</taxon>
    </lineage>
</organism>
<proteinExistence type="predicted"/>
<keyword evidence="3" id="KW-1185">Reference proteome</keyword>
<protein>
    <submittedName>
        <fullName evidence="2">CVNH domain-protein</fullName>
    </submittedName>
</protein>
<comment type="caution">
    <text evidence="2">The sequence shown here is derived from an EMBL/GenBank/DDBJ whole genome shotgun (WGS) entry which is preliminary data.</text>
</comment>
<evidence type="ECO:0000313" key="3">
    <source>
        <dbReference type="Proteomes" id="UP001302745"/>
    </source>
</evidence>